<dbReference type="GO" id="GO:0008233">
    <property type="term" value="F:peptidase activity"/>
    <property type="evidence" value="ECO:0007669"/>
    <property type="project" value="UniProtKB-KW"/>
</dbReference>
<proteinExistence type="predicted"/>
<keyword evidence="2" id="KW-1003">Cell membrane</keyword>
<keyword evidence="3" id="KW-0645">Protease</keyword>
<evidence type="ECO:0000256" key="1">
    <source>
        <dbReference type="ARBA" id="ARBA00004651"/>
    </source>
</evidence>
<feature type="transmembrane region" description="Helical" evidence="10">
    <location>
        <begin position="278"/>
        <end position="296"/>
    </location>
</feature>
<evidence type="ECO:0000313" key="12">
    <source>
        <dbReference type="Proteomes" id="UP001596414"/>
    </source>
</evidence>
<dbReference type="GO" id="GO:0005886">
    <property type="term" value="C:plasma membrane"/>
    <property type="evidence" value="ECO:0007669"/>
    <property type="project" value="UniProtKB-SubCell"/>
</dbReference>
<dbReference type="InterPro" id="IPR019127">
    <property type="entry name" value="Exosortase"/>
</dbReference>
<dbReference type="InterPro" id="IPR026392">
    <property type="entry name" value="Exo/Archaeosortase_dom"/>
</dbReference>
<evidence type="ECO:0000256" key="5">
    <source>
        <dbReference type="ARBA" id="ARBA00022801"/>
    </source>
</evidence>
<feature type="transmembrane region" description="Helical" evidence="10">
    <location>
        <begin position="15"/>
        <end position="33"/>
    </location>
</feature>
<feature type="transmembrane region" description="Helical" evidence="10">
    <location>
        <begin position="189"/>
        <end position="212"/>
    </location>
</feature>
<dbReference type="AlphaFoldDB" id="A0ABD5X9G5"/>
<dbReference type="Proteomes" id="UP001596414">
    <property type="component" value="Unassembled WGS sequence"/>
</dbReference>
<evidence type="ECO:0000256" key="4">
    <source>
        <dbReference type="ARBA" id="ARBA00022692"/>
    </source>
</evidence>
<keyword evidence="6 10" id="KW-1133">Transmembrane helix</keyword>
<evidence type="ECO:0000256" key="3">
    <source>
        <dbReference type="ARBA" id="ARBA00022670"/>
    </source>
</evidence>
<feature type="transmembrane region" description="Helical" evidence="10">
    <location>
        <begin position="45"/>
        <end position="64"/>
    </location>
</feature>
<evidence type="ECO:0000256" key="7">
    <source>
        <dbReference type="ARBA" id="ARBA00023136"/>
    </source>
</evidence>
<feature type="transmembrane region" description="Helical" evidence="10">
    <location>
        <begin position="70"/>
        <end position="91"/>
    </location>
</feature>
<dbReference type="NCBIfam" id="TIGR04178">
    <property type="entry name" value="exo_archaeo"/>
    <property type="match status" value="1"/>
</dbReference>
<name>A0ABD5X9G5_9EURY</name>
<feature type="active site" description="Acyl-thioester intermediate" evidence="8">
    <location>
        <position position="197"/>
    </location>
</feature>
<feature type="active site" description="Proton donor" evidence="8">
    <location>
        <position position="238"/>
    </location>
</feature>
<evidence type="ECO:0000313" key="11">
    <source>
        <dbReference type="EMBL" id="MFC7127687.1"/>
    </source>
</evidence>
<evidence type="ECO:0000256" key="9">
    <source>
        <dbReference type="PIRSR" id="PIRSR025737-2"/>
    </source>
</evidence>
<feature type="transmembrane region" description="Helical" evidence="10">
    <location>
        <begin position="103"/>
        <end position="120"/>
    </location>
</feature>
<comment type="subcellular location">
    <subcellularLocation>
        <location evidence="1">Cell membrane</location>
        <topology evidence="1">Multi-pass membrane protein</topology>
    </subcellularLocation>
</comment>
<dbReference type="EMBL" id="JBHSZQ010000051">
    <property type="protein sequence ID" value="MFC7127687.1"/>
    <property type="molecule type" value="Genomic_DNA"/>
</dbReference>
<keyword evidence="7 10" id="KW-0472">Membrane</keyword>
<dbReference type="NCBIfam" id="TIGR04125">
    <property type="entry name" value="exosort_PGF_TRM"/>
    <property type="match status" value="1"/>
</dbReference>
<dbReference type="Pfam" id="PF09721">
    <property type="entry name" value="Exosortase_EpsH"/>
    <property type="match status" value="1"/>
</dbReference>
<dbReference type="EC" id="3.4.22.-" evidence="11"/>
<evidence type="ECO:0000256" key="10">
    <source>
        <dbReference type="SAM" id="Phobius"/>
    </source>
</evidence>
<organism evidence="11 12">
    <name type="scientific">Halovenus rubra</name>
    <dbReference type="NCBI Taxonomy" id="869890"/>
    <lineage>
        <taxon>Archaea</taxon>
        <taxon>Methanobacteriati</taxon>
        <taxon>Methanobacteriota</taxon>
        <taxon>Stenosarchaea group</taxon>
        <taxon>Halobacteria</taxon>
        <taxon>Halobacteriales</taxon>
        <taxon>Haloarculaceae</taxon>
        <taxon>Halovenus</taxon>
    </lineage>
</organism>
<evidence type="ECO:0000256" key="8">
    <source>
        <dbReference type="PIRSR" id="PIRSR025737-1"/>
    </source>
</evidence>
<reference evidence="11 12" key="1">
    <citation type="journal article" date="2014" name="Int. J. Syst. Evol. Microbiol.">
        <title>Complete genome sequence of Corynebacterium casei LMG S-19264T (=DSM 44701T), isolated from a smear-ripened cheese.</title>
        <authorList>
            <consortium name="US DOE Joint Genome Institute (JGI-PGF)"/>
            <person name="Walter F."/>
            <person name="Albersmeier A."/>
            <person name="Kalinowski J."/>
            <person name="Ruckert C."/>
        </authorList>
    </citation>
    <scope>NUCLEOTIDE SEQUENCE [LARGE SCALE GENOMIC DNA]</scope>
    <source>
        <strain evidence="11 12">CGMCC 4.7215</strain>
    </source>
</reference>
<dbReference type="GO" id="GO:0006508">
    <property type="term" value="P:proteolysis"/>
    <property type="evidence" value="ECO:0007669"/>
    <property type="project" value="UniProtKB-KW"/>
</dbReference>
<comment type="caution">
    <text evidence="11">The sequence shown here is derived from an EMBL/GenBank/DDBJ whole genome shotgun (WGS) entry which is preliminary data.</text>
</comment>
<accession>A0ABD5X9G5</accession>
<evidence type="ECO:0000256" key="2">
    <source>
        <dbReference type="ARBA" id="ARBA00022475"/>
    </source>
</evidence>
<feature type="transmembrane region" description="Helical" evidence="10">
    <location>
        <begin position="224"/>
        <end position="246"/>
    </location>
</feature>
<dbReference type="PIRSF" id="PIRSF025737">
    <property type="entry name" value="Cyco1"/>
    <property type="match status" value="1"/>
</dbReference>
<dbReference type="RefSeq" id="WP_267635753.1">
    <property type="nucleotide sequence ID" value="NZ_JAODIY010000001.1"/>
</dbReference>
<keyword evidence="5 11" id="KW-0378">Hydrolase</keyword>
<sequence>MLGQLNTILADLGTYAHPVGWLALAVFLIGVVVDTTDREHARPVFIAGWLLFALFWVLLIQPFFVADQSIIRGVGAVLAAPLSVLVAKVLYEGRDTLFTLSRAVPMMGLFYVPFSFSQTLREELILLVTGQTAWVMNLIGYNPPLVTELSEAAPAAPGGVDYNLAREIGGKELAFENTFVFFTDGGGTITYTIVLACTGIGSMAVIGGLVLAVKAPLRRKVRGLALALPIIYVLNIIRNVFIGLSYGHQYAHFFPDPTITVFALDNSLRVSYIWADRILAQSGSVIAMVIIFWLVVREVPEVMDPVEEVLYLLTGEELDLAAALNVDRETGESTESTD</sequence>
<keyword evidence="4 10" id="KW-0812">Transmembrane</keyword>
<gene>
    <name evidence="11" type="primary">artA</name>
    <name evidence="11" type="ORF">ACFQJ7_16960</name>
</gene>
<feature type="site" description="Transition state stabilizer" evidence="9">
    <location>
        <position position="277"/>
    </location>
</feature>
<protein>
    <submittedName>
        <fullName evidence="11">Archaeosortase A</fullName>
        <ecNumber evidence="11">3.4.22.-</ecNumber>
    </submittedName>
</protein>
<dbReference type="InterPro" id="IPR014522">
    <property type="entry name" value="ArtA"/>
</dbReference>
<evidence type="ECO:0000256" key="6">
    <source>
        <dbReference type="ARBA" id="ARBA00022989"/>
    </source>
</evidence>